<accession>A0A8C0WHM7</accession>
<feature type="region of interest" description="Disordered" evidence="1">
    <location>
        <begin position="269"/>
        <end position="337"/>
    </location>
</feature>
<feature type="compositionally biased region" description="Basic and acidic residues" evidence="1">
    <location>
        <begin position="269"/>
        <end position="283"/>
    </location>
</feature>
<protein>
    <recommendedName>
        <fullName evidence="3">Protein polyglycylase TTLL10</fullName>
    </recommendedName>
</protein>
<feature type="compositionally biased region" description="Gly residues" evidence="1">
    <location>
        <begin position="324"/>
        <end position="337"/>
    </location>
</feature>
<dbReference type="AlphaFoldDB" id="A0A8C0WHM7"/>
<evidence type="ECO:0000256" key="1">
    <source>
        <dbReference type="SAM" id="MobiDB-lite"/>
    </source>
</evidence>
<dbReference type="GO" id="GO:0070737">
    <property type="term" value="F:protein-glycine ligase activity, elongating"/>
    <property type="evidence" value="ECO:0007669"/>
    <property type="project" value="TreeGrafter"/>
</dbReference>
<dbReference type="Ensembl" id="ENSCCNT00000014372.1">
    <property type="protein sequence ID" value="ENSCCNP00000010972.1"/>
    <property type="gene ID" value="ENSCCNG00000011373.1"/>
</dbReference>
<dbReference type="PANTHER" id="PTHR46810">
    <property type="entry name" value="INACTIVE POLYGLYCYLASE TTLL10"/>
    <property type="match status" value="1"/>
</dbReference>
<organism evidence="2">
    <name type="scientific">Castor canadensis</name>
    <name type="common">American beaver</name>
    <dbReference type="NCBI Taxonomy" id="51338"/>
    <lineage>
        <taxon>Eukaryota</taxon>
        <taxon>Metazoa</taxon>
        <taxon>Chordata</taxon>
        <taxon>Craniata</taxon>
        <taxon>Vertebrata</taxon>
        <taxon>Euteleostomi</taxon>
        <taxon>Mammalia</taxon>
        <taxon>Eutheria</taxon>
        <taxon>Euarchontoglires</taxon>
        <taxon>Glires</taxon>
        <taxon>Rodentia</taxon>
        <taxon>Castorimorpha</taxon>
        <taxon>Castoridae</taxon>
        <taxon>Castor</taxon>
    </lineage>
</organism>
<gene>
    <name evidence="2" type="primary">Ttll10</name>
</gene>
<evidence type="ECO:0000313" key="2">
    <source>
        <dbReference type="Ensembl" id="ENSCCNP00000010972.1"/>
    </source>
</evidence>
<name>A0A8C0WHM7_CASCN</name>
<evidence type="ECO:0008006" key="3">
    <source>
        <dbReference type="Google" id="ProtNLM"/>
    </source>
</evidence>
<feature type="compositionally biased region" description="Basic residues" evidence="1">
    <location>
        <begin position="1"/>
        <end position="13"/>
    </location>
</feature>
<reference evidence="2" key="1">
    <citation type="submission" date="2023-09" db="UniProtKB">
        <authorList>
            <consortium name="Ensembl"/>
        </authorList>
    </citation>
    <scope>IDENTIFICATION</scope>
</reference>
<dbReference type="PANTHER" id="PTHR46810:SF1">
    <property type="entry name" value="INACTIVE POLYGLYCYLASE TTLL10"/>
    <property type="match status" value="1"/>
</dbReference>
<dbReference type="InterPro" id="IPR027752">
    <property type="entry name" value="TTLL10"/>
</dbReference>
<feature type="region of interest" description="Disordered" evidence="1">
    <location>
        <begin position="1"/>
        <end position="40"/>
    </location>
</feature>
<feature type="region of interest" description="Disordered" evidence="1">
    <location>
        <begin position="52"/>
        <end position="75"/>
    </location>
</feature>
<proteinExistence type="predicted"/>
<feature type="compositionally biased region" description="Polar residues" evidence="1">
    <location>
        <begin position="19"/>
        <end position="28"/>
    </location>
</feature>
<sequence>MASRPRATRPHGHHRDENQPQTEATARNTGKRISPGRVGLNMCPVKGLGLRAARRPGRGLGAASSPRGPRPGAPVPATCSCTRFIYYRGQPTRISSKRPRRSRIQRCHVRAPDADRPPVVLLEGLPLEGDKQSPSTGQGPFFYIGGTNGASIISSYCESKGWQRTQDNRREDYKLKWCEIKCKESYINFREGQQLLFQLPNNKLLTTKIGLLSALREHARIVNKSIKTPPGTQAKILKMDEFFPETYRLDIREERQVFFTLFDVHAEEEPPVRDAQGRHRVEHGPPQLLHQRQVQKDQRPPQRLGLHHLHGPSTAMPAPALGMGVRGQGRGHSGQEP</sequence>